<dbReference type="InterPro" id="IPR027843">
    <property type="entry name" value="DUF4440"/>
</dbReference>
<dbReference type="OrthoDB" id="5456533at2"/>
<protein>
    <recommendedName>
        <fullName evidence="2">DUF4440 domain-containing protein</fullName>
    </recommendedName>
</protein>
<organism evidence="3 4">
    <name type="scientific">Desulfovibrio piger</name>
    <dbReference type="NCBI Taxonomy" id="901"/>
    <lineage>
        <taxon>Bacteria</taxon>
        <taxon>Pseudomonadati</taxon>
        <taxon>Thermodesulfobacteriota</taxon>
        <taxon>Desulfovibrionia</taxon>
        <taxon>Desulfovibrionales</taxon>
        <taxon>Desulfovibrionaceae</taxon>
        <taxon>Desulfovibrio</taxon>
    </lineage>
</organism>
<reference evidence="4" key="1">
    <citation type="submission" date="2016-10" db="EMBL/GenBank/DDBJ databases">
        <authorList>
            <person name="Wegmann U."/>
        </authorList>
    </citation>
    <scope>NUCLEOTIDE SEQUENCE [LARGE SCALE GENOMIC DNA]</scope>
</reference>
<gene>
    <name evidence="3" type="ORF">DESPIGER_1688</name>
</gene>
<proteinExistence type="predicted"/>
<keyword evidence="4" id="KW-1185">Reference proteome</keyword>
<dbReference type="SUPFAM" id="SSF54427">
    <property type="entry name" value="NTF2-like"/>
    <property type="match status" value="1"/>
</dbReference>
<name>A0A1K1LFM1_9BACT</name>
<evidence type="ECO:0000259" key="2">
    <source>
        <dbReference type="Pfam" id="PF14534"/>
    </source>
</evidence>
<sequence>MKLFRMFLVLLALSLTFAGAALARADVTELYAEALMTGDVESLDKLLAPNYWHVSANGHIQDKEHFLASIKARKLVIDRIRLSNMRSTVMGDVTLVTANGELKGSATPPLPQGLMRYTLVLNKDGKDTRIVLFQATPVVPSDDCRDGNCAIR</sequence>
<dbReference type="EMBL" id="LT630450">
    <property type="protein sequence ID" value="SFV73524.1"/>
    <property type="molecule type" value="Genomic_DNA"/>
</dbReference>
<accession>A0A1K1LFM1</accession>
<dbReference type="Gene3D" id="3.10.450.50">
    <property type="match status" value="1"/>
</dbReference>
<evidence type="ECO:0000313" key="4">
    <source>
        <dbReference type="Proteomes" id="UP000186323"/>
    </source>
</evidence>
<keyword evidence="1" id="KW-0732">Signal</keyword>
<dbReference type="KEGG" id="dpg:DESPIGER_1688"/>
<evidence type="ECO:0000256" key="1">
    <source>
        <dbReference type="SAM" id="SignalP"/>
    </source>
</evidence>
<feature type="domain" description="DUF4440" evidence="2">
    <location>
        <begin position="28"/>
        <end position="126"/>
    </location>
</feature>
<feature type="chain" id="PRO_5012520955" description="DUF4440 domain-containing protein" evidence="1">
    <location>
        <begin position="24"/>
        <end position="152"/>
    </location>
</feature>
<dbReference type="Pfam" id="PF14534">
    <property type="entry name" value="DUF4440"/>
    <property type="match status" value="1"/>
</dbReference>
<dbReference type="RefSeq" id="WP_072335395.1">
    <property type="nucleotide sequence ID" value="NZ_CALJDE010000065.1"/>
</dbReference>
<evidence type="ECO:0000313" key="3">
    <source>
        <dbReference type="EMBL" id="SFV73524.1"/>
    </source>
</evidence>
<dbReference type="Proteomes" id="UP000186323">
    <property type="component" value="Chromosome I"/>
</dbReference>
<dbReference type="AlphaFoldDB" id="A0A1K1LFM1"/>
<dbReference type="InterPro" id="IPR032710">
    <property type="entry name" value="NTF2-like_dom_sf"/>
</dbReference>
<feature type="signal peptide" evidence="1">
    <location>
        <begin position="1"/>
        <end position="23"/>
    </location>
</feature>